<comment type="caution">
    <text evidence="2">The sequence shown here is derived from an EMBL/GenBank/DDBJ whole genome shotgun (WGS) entry which is preliminary data.</text>
</comment>
<dbReference type="InterPro" id="IPR025388">
    <property type="entry name" value="Alginate_export_dom"/>
</dbReference>
<dbReference type="Proteomes" id="UP001139700">
    <property type="component" value="Unassembled WGS sequence"/>
</dbReference>
<gene>
    <name evidence="2" type="ORF">LXM24_10345</name>
</gene>
<proteinExistence type="predicted"/>
<feature type="domain" description="Alginate export" evidence="1">
    <location>
        <begin position="127"/>
        <end position="427"/>
    </location>
</feature>
<protein>
    <submittedName>
        <fullName evidence="2">Alginate export family protein</fullName>
    </submittedName>
</protein>
<dbReference type="AlphaFoldDB" id="A0A9X1PBK3"/>
<sequence length="462" mass="53156">MQTQSSTIPGIHEGHFTLMKLTISGSLFSARTCAVRSVLLVSGFCCFIHIHSFSQAIDSVKRELIIDFEARPRAEYRDNFKLTAADSIMPELFATQRNRLNINYLSRNFKFHASPQEIHVWGKSDRFSRVGSINAFELYIEPSFTKHFSARIGRQALSLDNGRIYSAAPWGQQGRSHEGVRFFYNKKVTTDLTIAFTRNYGNAFDAAYSPVAAHQYKLLFVHHLKYTFKNHLAITTINTLEVFDKNDKNRHDYQRITNGGRLEYSHGWIYGTVNAYYQYGRNASAKTIRAYYIQPEISATTNKATLRLGAEIMSGDRKTVPANVTNSFVPLYGVAWKFMGNMNLFTRFPADLNDRGLVNPYLFFLYQINKKLALRSDFHLFYSQHQLRESKELAGTYLGFENDLSINYKPVKRLEIIFGFSSTFAGERMELLKKVPDSDKVPVWSYLMVSYTPRLLHLTARR</sequence>
<reference evidence="2" key="1">
    <citation type="submission" date="2021-12" db="EMBL/GenBank/DDBJ databases">
        <title>Novel species in genus Dyadobacter.</title>
        <authorList>
            <person name="Ma C."/>
        </authorList>
    </citation>
    <scope>NUCLEOTIDE SEQUENCE</scope>
    <source>
        <strain evidence="2">CY399</strain>
    </source>
</reference>
<accession>A0A9X1PBK3</accession>
<dbReference type="Pfam" id="PF13372">
    <property type="entry name" value="Alginate_exp"/>
    <property type="match status" value="1"/>
</dbReference>
<dbReference type="EMBL" id="JAJTTA010000002">
    <property type="protein sequence ID" value="MCF0040485.1"/>
    <property type="molecule type" value="Genomic_DNA"/>
</dbReference>
<organism evidence="2 3">
    <name type="scientific">Dyadobacter fanqingshengii</name>
    <dbReference type="NCBI Taxonomy" id="2906443"/>
    <lineage>
        <taxon>Bacteria</taxon>
        <taxon>Pseudomonadati</taxon>
        <taxon>Bacteroidota</taxon>
        <taxon>Cytophagia</taxon>
        <taxon>Cytophagales</taxon>
        <taxon>Spirosomataceae</taxon>
        <taxon>Dyadobacter</taxon>
    </lineage>
</organism>
<evidence type="ECO:0000313" key="3">
    <source>
        <dbReference type="Proteomes" id="UP001139700"/>
    </source>
</evidence>
<keyword evidence="3" id="KW-1185">Reference proteome</keyword>
<dbReference type="RefSeq" id="WP_234612965.1">
    <property type="nucleotide sequence ID" value="NZ_CP098806.1"/>
</dbReference>
<evidence type="ECO:0000313" key="2">
    <source>
        <dbReference type="EMBL" id="MCF0040485.1"/>
    </source>
</evidence>
<evidence type="ECO:0000259" key="1">
    <source>
        <dbReference type="Pfam" id="PF13372"/>
    </source>
</evidence>
<name>A0A9X1PBK3_9BACT</name>